<proteinExistence type="predicted"/>
<accession>A0AAV2BUD7</accession>
<dbReference type="AlphaFoldDB" id="A0AAV2BUD7"/>
<sequence>MLRLPVLHRQQGPPDAPLPHAHGGAAAPVPHLQEELQAASAPADAPHRPQAALIHDVNETICPSLEVARFSRSVRQAAQVLRLSLLHGGQVAAEQTLPDAHGREALPVRHLQQAVQTALPPADPPHCPQDQAGLLKAKAALPPLFLMMG</sequence>
<evidence type="ECO:0000313" key="2">
    <source>
        <dbReference type="Proteomes" id="UP001497382"/>
    </source>
</evidence>
<organism evidence="1 2">
    <name type="scientific">Larinioides sclopetarius</name>
    <dbReference type="NCBI Taxonomy" id="280406"/>
    <lineage>
        <taxon>Eukaryota</taxon>
        <taxon>Metazoa</taxon>
        <taxon>Ecdysozoa</taxon>
        <taxon>Arthropoda</taxon>
        <taxon>Chelicerata</taxon>
        <taxon>Arachnida</taxon>
        <taxon>Araneae</taxon>
        <taxon>Araneomorphae</taxon>
        <taxon>Entelegynae</taxon>
        <taxon>Araneoidea</taxon>
        <taxon>Araneidae</taxon>
        <taxon>Larinioides</taxon>
    </lineage>
</organism>
<dbReference type="Proteomes" id="UP001497382">
    <property type="component" value="Unassembled WGS sequence"/>
</dbReference>
<reference evidence="1 2" key="1">
    <citation type="submission" date="2024-04" db="EMBL/GenBank/DDBJ databases">
        <authorList>
            <person name="Rising A."/>
            <person name="Reimegard J."/>
            <person name="Sonavane S."/>
            <person name="Akerstrom W."/>
            <person name="Nylinder S."/>
            <person name="Hedman E."/>
            <person name="Kallberg Y."/>
        </authorList>
    </citation>
    <scope>NUCLEOTIDE SEQUENCE [LARGE SCALE GENOMIC DNA]</scope>
</reference>
<dbReference type="EMBL" id="CAXIEN010000524">
    <property type="protein sequence ID" value="CAL1299918.1"/>
    <property type="molecule type" value="Genomic_DNA"/>
</dbReference>
<gene>
    <name evidence="1" type="ORF">LARSCL_LOCUS21634</name>
</gene>
<keyword evidence="2" id="KW-1185">Reference proteome</keyword>
<protein>
    <submittedName>
        <fullName evidence="1">Uncharacterized protein</fullName>
    </submittedName>
</protein>
<evidence type="ECO:0000313" key="1">
    <source>
        <dbReference type="EMBL" id="CAL1299918.1"/>
    </source>
</evidence>
<comment type="caution">
    <text evidence="1">The sequence shown here is derived from an EMBL/GenBank/DDBJ whole genome shotgun (WGS) entry which is preliminary data.</text>
</comment>
<name>A0AAV2BUD7_9ARAC</name>